<dbReference type="EMBL" id="JACCKB010000160">
    <property type="protein sequence ID" value="NYZ69836.1"/>
    <property type="molecule type" value="Genomic_DNA"/>
</dbReference>
<dbReference type="RefSeq" id="WP_180571805.1">
    <property type="nucleotide sequence ID" value="NZ_JACCKB010000160.1"/>
</dbReference>
<evidence type="ECO:0000313" key="1">
    <source>
        <dbReference type="EMBL" id="NYZ69836.1"/>
    </source>
</evidence>
<protein>
    <recommendedName>
        <fullName evidence="3">Transposase</fullName>
    </recommendedName>
</protein>
<reference evidence="1 2" key="1">
    <citation type="submission" date="2020-07" db="EMBL/GenBank/DDBJ databases">
        <title>Endozoicomonas sp. nov., isolated from sediment.</title>
        <authorList>
            <person name="Gu T."/>
        </authorList>
    </citation>
    <scope>NUCLEOTIDE SEQUENCE [LARGE SCALE GENOMIC DNA]</scope>
    <source>
        <strain evidence="1 2">SM1973</strain>
    </source>
</reference>
<name>A0A853IPK9_9GAMM</name>
<accession>A0A853IPK9</accession>
<dbReference type="Proteomes" id="UP000569732">
    <property type="component" value="Unassembled WGS sequence"/>
</dbReference>
<organism evidence="1 2">
    <name type="scientific">Spartinivicinus marinus</name>
    <dbReference type="NCBI Taxonomy" id="2994442"/>
    <lineage>
        <taxon>Bacteria</taxon>
        <taxon>Pseudomonadati</taxon>
        <taxon>Pseudomonadota</taxon>
        <taxon>Gammaproteobacteria</taxon>
        <taxon>Oceanospirillales</taxon>
        <taxon>Zooshikellaceae</taxon>
        <taxon>Spartinivicinus</taxon>
    </lineage>
</organism>
<proteinExistence type="predicted"/>
<dbReference type="AlphaFoldDB" id="A0A853IPK9"/>
<evidence type="ECO:0000313" key="2">
    <source>
        <dbReference type="Proteomes" id="UP000569732"/>
    </source>
</evidence>
<sequence>MSVSPTLESVAAAFKTWRTNRTHGRRKIPAELRQQAVALLNDYPVSLVINTLGLSHSALKRWQQPPDEAKSADTPFITLPEPTQASSSLCVTLCLANDTQLVIQGELSSEQLGVIVRELQPGKRGER</sequence>
<keyword evidence="2" id="KW-1185">Reference proteome</keyword>
<comment type="caution">
    <text evidence="1">The sequence shown here is derived from an EMBL/GenBank/DDBJ whole genome shotgun (WGS) entry which is preliminary data.</text>
</comment>
<evidence type="ECO:0008006" key="3">
    <source>
        <dbReference type="Google" id="ProtNLM"/>
    </source>
</evidence>
<gene>
    <name evidence="1" type="ORF">H0A36_27880</name>
</gene>